<organism evidence="12 13">
    <name type="scientific">Neocallimastix californiae</name>
    <dbReference type="NCBI Taxonomy" id="1754190"/>
    <lineage>
        <taxon>Eukaryota</taxon>
        <taxon>Fungi</taxon>
        <taxon>Fungi incertae sedis</taxon>
        <taxon>Chytridiomycota</taxon>
        <taxon>Chytridiomycota incertae sedis</taxon>
        <taxon>Neocallimastigomycetes</taxon>
        <taxon>Neocallimastigales</taxon>
        <taxon>Neocallimastigaceae</taxon>
        <taxon>Neocallimastix</taxon>
    </lineage>
</organism>
<comment type="cofactor">
    <cofactor evidence="1 10">
        <name>pyridoxal 5'-phosphate</name>
        <dbReference type="ChEBI" id="CHEBI:597326"/>
    </cofactor>
</comment>
<evidence type="ECO:0000313" key="13">
    <source>
        <dbReference type="Proteomes" id="UP000193920"/>
    </source>
</evidence>
<dbReference type="FunFam" id="3.40.50.1100:FF:000004">
    <property type="entry name" value="Tryptophan synthase beta chain"/>
    <property type="match status" value="1"/>
</dbReference>
<reference evidence="12 13" key="1">
    <citation type="submission" date="2016-08" db="EMBL/GenBank/DDBJ databases">
        <title>A Parts List for Fungal Cellulosomes Revealed by Comparative Genomics.</title>
        <authorList>
            <consortium name="DOE Joint Genome Institute"/>
            <person name="Haitjema C.H."/>
            <person name="Gilmore S.P."/>
            <person name="Henske J.K."/>
            <person name="Solomon K.V."/>
            <person name="De Groot R."/>
            <person name="Kuo A."/>
            <person name="Mondo S.J."/>
            <person name="Salamov A.A."/>
            <person name="Labutti K."/>
            <person name="Zhao Z."/>
            <person name="Chiniquy J."/>
            <person name="Barry K."/>
            <person name="Brewer H.M."/>
            <person name="Purvine S.O."/>
            <person name="Wright A.T."/>
            <person name="Boxma B."/>
            <person name="Van Alen T."/>
            <person name="Hackstein J.H."/>
            <person name="Baker S.E."/>
            <person name="Grigoriev I.V."/>
            <person name="O'Malley M.A."/>
        </authorList>
    </citation>
    <scope>NUCLEOTIDE SEQUENCE [LARGE SCALE GENOMIC DNA]</scope>
    <source>
        <strain evidence="12 13">G1</strain>
    </source>
</reference>
<sequence length="430" mass="47552">MKNNLYGYQYKGNFPDEDGYFGVFGGVCDDKDEAIKSNPGAFIQANIELRRVLKNYFPSEQFKEDLRELRKNFQGRPTPLYECKRIEEMIKENNNGKCGRIFIKREDCNHTGAHKINHCMAQGLMAKYLGKTCLVCGTGAGQHGLAVATAAAHFGFDCKVFMGTNDIAKEHPNVSKMKVLGAEVIPVDFGGKSLKEANDAAIAYFGKNSDKAFQCVGSAVAVHPWPLLIREFQRCIGDEAREQLLERTGRLPNHVVACLGGGSNSLGTFTAFLDNKDIKLYPVEPLGRGTKFGDHAACLLYGHRGALHGAYSYVLQDEKGEYKSHSVASGLCYPSIGPEHAFLKEIERTIPCGANDHEALEAFFLLSKAEGIIPALESAHGFVQAIKLAKQYPDDIILCNISGRGDKDVDYVIENYPEYLKKKEFDILKC</sequence>
<evidence type="ECO:0000256" key="10">
    <source>
        <dbReference type="RuleBase" id="RU003663"/>
    </source>
</evidence>
<accession>A0A1Y2BZ46</accession>
<evidence type="ECO:0000256" key="7">
    <source>
        <dbReference type="ARBA" id="ARBA00023141"/>
    </source>
</evidence>
<evidence type="ECO:0000256" key="5">
    <source>
        <dbReference type="ARBA" id="ARBA00022822"/>
    </source>
</evidence>
<evidence type="ECO:0000256" key="9">
    <source>
        <dbReference type="ARBA" id="ARBA00049047"/>
    </source>
</evidence>
<dbReference type="PIRSF" id="PIRSF001413">
    <property type="entry name" value="Trp_syn_beta"/>
    <property type="match status" value="1"/>
</dbReference>
<evidence type="ECO:0000256" key="1">
    <source>
        <dbReference type="ARBA" id="ARBA00001933"/>
    </source>
</evidence>
<dbReference type="GO" id="GO:0004834">
    <property type="term" value="F:tryptophan synthase activity"/>
    <property type="evidence" value="ECO:0007669"/>
    <property type="project" value="UniProtKB-EC"/>
</dbReference>
<keyword evidence="6 10" id="KW-0663">Pyridoxal phosphate</keyword>
<evidence type="ECO:0000313" key="12">
    <source>
        <dbReference type="EMBL" id="ORY40053.1"/>
    </source>
</evidence>
<comment type="catalytic activity">
    <reaction evidence="9 10">
        <text>(1S,2R)-1-C-(indol-3-yl)glycerol 3-phosphate + L-serine = D-glyceraldehyde 3-phosphate + L-tryptophan + H2O</text>
        <dbReference type="Rhea" id="RHEA:10532"/>
        <dbReference type="ChEBI" id="CHEBI:15377"/>
        <dbReference type="ChEBI" id="CHEBI:33384"/>
        <dbReference type="ChEBI" id="CHEBI:57912"/>
        <dbReference type="ChEBI" id="CHEBI:58866"/>
        <dbReference type="ChEBI" id="CHEBI:59776"/>
        <dbReference type="EC" id="4.2.1.20"/>
    </reaction>
</comment>
<dbReference type="InterPro" id="IPR001926">
    <property type="entry name" value="TrpB-like_PALP"/>
</dbReference>
<proteinExistence type="inferred from homology"/>
<evidence type="ECO:0000256" key="2">
    <source>
        <dbReference type="ARBA" id="ARBA00004733"/>
    </source>
</evidence>
<feature type="domain" description="Tryptophan synthase beta chain-like PALP" evidence="11">
    <location>
        <begin position="75"/>
        <end position="403"/>
    </location>
</feature>
<keyword evidence="5 10" id="KW-0822">Tryptophan biosynthesis</keyword>
<dbReference type="OrthoDB" id="1716816at2759"/>
<dbReference type="Proteomes" id="UP000193920">
    <property type="component" value="Unassembled WGS sequence"/>
</dbReference>
<dbReference type="EC" id="4.2.1.20" evidence="3 10"/>
<keyword evidence="8 10" id="KW-0456">Lyase</keyword>
<dbReference type="STRING" id="1754190.A0A1Y2BZ46"/>
<evidence type="ECO:0000256" key="4">
    <source>
        <dbReference type="ARBA" id="ARBA00022605"/>
    </source>
</evidence>
<dbReference type="Gene3D" id="3.40.50.1100">
    <property type="match status" value="2"/>
</dbReference>
<protein>
    <recommendedName>
        <fullName evidence="3 10">Tryptophan synthase</fullName>
        <ecNumber evidence="3 10">4.2.1.20</ecNumber>
    </recommendedName>
</protein>
<dbReference type="NCBIfam" id="TIGR00263">
    <property type="entry name" value="trpB"/>
    <property type="match status" value="1"/>
</dbReference>
<dbReference type="UniPathway" id="UPA00035">
    <property type="reaction ID" value="UER00044"/>
</dbReference>
<dbReference type="HAMAP" id="MF_00133">
    <property type="entry name" value="Trp_synth_beta"/>
    <property type="match status" value="1"/>
</dbReference>
<dbReference type="InterPro" id="IPR006654">
    <property type="entry name" value="Trp_synth_beta"/>
</dbReference>
<dbReference type="Pfam" id="PF00291">
    <property type="entry name" value="PALP"/>
    <property type="match status" value="1"/>
</dbReference>
<dbReference type="PANTHER" id="PTHR48077:SF3">
    <property type="entry name" value="TRYPTOPHAN SYNTHASE"/>
    <property type="match status" value="1"/>
</dbReference>
<dbReference type="InterPro" id="IPR036052">
    <property type="entry name" value="TrpB-like_PALP_sf"/>
</dbReference>
<gene>
    <name evidence="12" type="ORF">LY90DRAFT_419110</name>
</gene>
<keyword evidence="4 10" id="KW-0028">Amino-acid biosynthesis</keyword>
<dbReference type="AlphaFoldDB" id="A0A1Y2BZ46"/>
<keyword evidence="7 10" id="KW-0057">Aromatic amino acid biosynthesis</keyword>
<comment type="caution">
    <text evidence="12">The sequence shown here is derived from an EMBL/GenBank/DDBJ whole genome shotgun (WGS) entry which is preliminary data.</text>
</comment>
<dbReference type="SUPFAM" id="SSF53686">
    <property type="entry name" value="Tryptophan synthase beta subunit-like PLP-dependent enzymes"/>
    <property type="match status" value="1"/>
</dbReference>
<dbReference type="InterPro" id="IPR023026">
    <property type="entry name" value="Trp_synth_beta/beta-like"/>
</dbReference>
<dbReference type="EMBL" id="MCOG01000129">
    <property type="protein sequence ID" value="ORY40053.1"/>
    <property type="molecule type" value="Genomic_DNA"/>
</dbReference>
<evidence type="ECO:0000259" key="11">
    <source>
        <dbReference type="Pfam" id="PF00291"/>
    </source>
</evidence>
<keyword evidence="13" id="KW-1185">Reference proteome</keyword>
<evidence type="ECO:0000256" key="6">
    <source>
        <dbReference type="ARBA" id="ARBA00022898"/>
    </source>
</evidence>
<dbReference type="GO" id="GO:0005737">
    <property type="term" value="C:cytoplasm"/>
    <property type="evidence" value="ECO:0007669"/>
    <property type="project" value="TreeGrafter"/>
</dbReference>
<name>A0A1Y2BZ46_9FUNG</name>
<evidence type="ECO:0000256" key="8">
    <source>
        <dbReference type="ARBA" id="ARBA00023239"/>
    </source>
</evidence>
<dbReference type="PANTHER" id="PTHR48077">
    <property type="entry name" value="TRYPTOPHAN SYNTHASE-RELATED"/>
    <property type="match status" value="1"/>
</dbReference>
<evidence type="ECO:0000256" key="3">
    <source>
        <dbReference type="ARBA" id="ARBA00012043"/>
    </source>
</evidence>
<comment type="pathway">
    <text evidence="2 10">Amino-acid biosynthesis; L-tryptophan biosynthesis; L-tryptophan from chorismate: step 5/5.</text>
</comment>